<dbReference type="RefSeq" id="WP_201958327.1">
    <property type="nucleotide sequence ID" value="NZ_JAERRJ010000025.1"/>
</dbReference>
<dbReference type="Proteomes" id="UP000602198">
    <property type="component" value="Unassembled WGS sequence"/>
</dbReference>
<dbReference type="EMBL" id="JAERRJ010000025">
    <property type="protein sequence ID" value="MBL1080127.1"/>
    <property type="molecule type" value="Genomic_DNA"/>
</dbReference>
<sequence>FDEVEIVTESAPYPMPCISCGSLTESTLTEALVGEDRRWDIDGQCSMCGAVWADCGYPQPLPGFRDAILAANRTTVLELESVDVAVATLMRALRLTGPLSLAQAKVLAEQLHTAGLEGTRVEIEIIMRQLRLMGVPARLQPDRP</sequence>
<evidence type="ECO:0000313" key="2">
    <source>
        <dbReference type="Proteomes" id="UP000602198"/>
    </source>
</evidence>
<protein>
    <submittedName>
        <fullName evidence="1">Uncharacterized protein</fullName>
    </submittedName>
</protein>
<keyword evidence="2" id="KW-1185">Reference proteome</keyword>
<comment type="caution">
    <text evidence="1">The sequence shown here is derived from an EMBL/GenBank/DDBJ whole genome shotgun (WGS) entry which is preliminary data.</text>
</comment>
<reference evidence="1 2" key="1">
    <citation type="submission" date="2021-01" db="EMBL/GenBank/DDBJ databases">
        <title>WGS of actinomycetes isolated from Thailand.</title>
        <authorList>
            <person name="Thawai C."/>
        </authorList>
    </citation>
    <scope>NUCLEOTIDE SEQUENCE [LARGE SCALE GENOMIC DNA]</scope>
    <source>
        <strain evidence="1 2">LPG 2</strain>
    </source>
</reference>
<organism evidence="1 2">
    <name type="scientific">Nocardia acididurans</name>
    <dbReference type="NCBI Taxonomy" id="2802282"/>
    <lineage>
        <taxon>Bacteria</taxon>
        <taxon>Bacillati</taxon>
        <taxon>Actinomycetota</taxon>
        <taxon>Actinomycetes</taxon>
        <taxon>Mycobacteriales</taxon>
        <taxon>Nocardiaceae</taxon>
        <taxon>Nocardia</taxon>
    </lineage>
</organism>
<name>A0ABS1MHI2_9NOCA</name>
<evidence type="ECO:0000313" key="1">
    <source>
        <dbReference type="EMBL" id="MBL1080127.1"/>
    </source>
</evidence>
<feature type="non-terminal residue" evidence="1">
    <location>
        <position position="1"/>
    </location>
</feature>
<gene>
    <name evidence="1" type="ORF">JK358_37610</name>
</gene>
<proteinExistence type="predicted"/>
<accession>A0ABS1MHI2</accession>